<dbReference type="GO" id="GO:0003677">
    <property type="term" value="F:DNA binding"/>
    <property type="evidence" value="ECO:0007669"/>
    <property type="project" value="InterPro"/>
</dbReference>
<evidence type="ECO:0000313" key="2">
    <source>
        <dbReference type="EMBL" id="QVL33904.1"/>
    </source>
</evidence>
<dbReference type="KEGG" id="tsph:KIH39_08360"/>
<organism evidence="2 3">
    <name type="scientific">Telmatocola sphagniphila</name>
    <dbReference type="NCBI Taxonomy" id="1123043"/>
    <lineage>
        <taxon>Bacteria</taxon>
        <taxon>Pseudomonadati</taxon>
        <taxon>Planctomycetota</taxon>
        <taxon>Planctomycetia</taxon>
        <taxon>Gemmatales</taxon>
        <taxon>Gemmataceae</taxon>
    </lineage>
</organism>
<evidence type="ECO:0000259" key="1">
    <source>
        <dbReference type="Pfam" id="PF02371"/>
    </source>
</evidence>
<proteinExistence type="predicted"/>
<dbReference type="RefSeq" id="WP_213498880.1">
    <property type="nucleotide sequence ID" value="NZ_CP074694.1"/>
</dbReference>
<gene>
    <name evidence="2" type="ORF">KIH39_08360</name>
</gene>
<evidence type="ECO:0000313" key="3">
    <source>
        <dbReference type="Proteomes" id="UP000676194"/>
    </source>
</evidence>
<dbReference type="GO" id="GO:0006313">
    <property type="term" value="P:DNA transposition"/>
    <property type="evidence" value="ECO:0007669"/>
    <property type="project" value="InterPro"/>
</dbReference>
<dbReference type="InterPro" id="IPR047650">
    <property type="entry name" value="Transpos_IS110"/>
</dbReference>
<protein>
    <submittedName>
        <fullName evidence="2">IS110 family transposase</fullName>
    </submittedName>
</protein>
<dbReference type="AlphaFoldDB" id="A0A8E6EUN5"/>
<accession>A0A8E6EUN5</accession>
<dbReference type="GO" id="GO:0004803">
    <property type="term" value="F:transposase activity"/>
    <property type="evidence" value="ECO:0007669"/>
    <property type="project" value="InterPro"/>
</dbReference>
<sequence length="201" mass="22895">MPTEEIRLFRDLLDRREQLMNMKTMESNRLATVVLKQAITSIKKHINWINREINAIEKEIDQRISENPQWKELDRIIQSIPEIGPQTSRILIGQLPELGQVNRKVIAQLVGLAPIANDSGTTIGQRHTVGGRRQVRNAMYRASLSAARYNPTARALYKRLRVRGKTAKVALVAVAHKLLIIINAMVQKKELWQHSNVAIIS</sequence>
<dbReference type="EMBL" id="CP074694">
    <property type="protein sequence ID" value="QVL33904.1"/>
    <property type="molecule type" value="Genomic_DNA"/>
</dbReference>
<dbReference type="InterPro" id="IPR003346">
    <property type="entry name" value="Transposase_20"/>
</dbReference>
<reference evidence="2" key="1">
    <citation type="submission" date="2021-05" db="EMBL/GenBank/DDBJ databases">
        <title>Complete genome sequence of the cellulolytic planctomycete Telmatocola sphagniphila SP2T and characterization of the first cellulase from planctomycetes.</title>
        <authorList>
            <person name="Rakitin A.L."/>
            <person name="Beletsky A.V."/>
            <person name="Naumoff D.G."/>
            <person name="Kulichevskaya I.S."/>
            <person name="Mardanov A.V."/>
            <person name="Ravin N.V."/>
            <person name="Dedysh S.N."/>
        </authorList>
    </citation>
    <scope>NUCLEOTIDE SEQUENCE</scope>
    <source>
        <strain evidence="2">SP2T</strain>
    </source>
</reference>
<dbReference type="Pfam" id="PF02371">
    <property type="entry name" value="Transposase_20"/>
    <property type="match status" value="1"/>
</dbReference>
<dbReference type="PANTHER" id="PTHR33055">
    <property type="entry name" value="TRANSPOSASE FOR INSERTION SEQUENCE ELEMENT IS1111A"/>
    <property type="match status" value="1"/>
</dbReference>
<dbReference type="PANTHER" id="PTHR33055:SF13">
    <property type="entry name" value="TRANSPOSASE"/>
    <property type="match status" value="1"/>
</dbReference>
<keyword evidence="3" id="KW-1185">Reference proteome</keyword>
<feature type="domain" description="Transposase IS116/IS110/IS902 C-terminal" evidence="1">
    <location>
        <begin position="75"/>
        <end position="158"/>
    </location>
</feature>
<dbReference type="Proteomes" id="UP000676194">
    <property type="component" value="Chromosome"/>
</dbReference>
<name>A0A8E6EUN5_9BACT</name>